<keyword evidence="1" id="KW-0597">Phosphoprotein</keyword>
<dbReference type="PANTHER" id="PTHR33525:SF5">
    <property type="entry name" value="TWO COMPONENT SIGNAL TRANSDUCTION SYSTEM RESPONSE REGULATOR"/>
    <property type="match status" value="1"/>
</dbReference>
<dbReference type="PROSITE" id="PS51833">
    <property type="entry name" value="HDOD"/>
    <property type="match status" value="1"/>
</dbReference>
<dbReference type="InterPro" id="IPR052340">
    <property type="entry name" value="RNase_Y/CdgJ"/>
</dbReference>
<dbReference type="SMART" id="SM00448">
    <property type="entry name" value="REC"/>
    <property type="match status" value="1"/>
</dbReference>
<reference evidence="4 5" key="1">
    <citation type="submission" date="2023-06" db="EMBL/GenBank/DDBJ databases">
        <title>Alkalimonas sp., MEB004 an alkaliphilic bacterium isolated from Lonar Lake, India.</title>
        <authorList>
            <person name="Joshi A."/>
            <person name="Thite S."/>
        </authorList>
    </citation>
    <scope>NUCLEOTIDE SEQUENCE [LARGE SCALE GENOMIC DNA]</scope>
    <source>
        <strain evidence="4 5">MEB004</strain>
    </source>
</reference>
<dbReference type="InterPro" id="IPR014626">
    <property type="entry name" value="Sig_transdc_resp-reg_put"/>
</dbReference>
<dbReference type="SUPFAM" id="SSF52172">
    <property type="entry name" value="CheY-like"/>
    <property type="match status" value="1"/>
</dbReference>
<feature type="modified residue" description="4-aspartylphosphate" evidence="1">
    <location>
        <position position="57"/>
    </location>
</feature>
<gene>
    <name evidence="4" type="ORF">QWF21_06165</name>
</gene>
<accession>A0ABU7JEB1</accession>
<dbReference type="SUPFAM" id="SSF109604">
    <property type="entry name" value="HD-domain/PDEase-like"/>
    <property type="match status" value="1"/>
</dbReference>
<feature type="domain" description="Response regulatory" evidence="2">
    <location>
        <begin position="5"/>
        <end position="121"/>
    </location>
</feature>
<name>A0ABU7JEB1_9GAMM</name>
<feature type="domain" description="HDOD" evidence="3">
    <location>
        <begin position="142"/>
        <end position="327"/>
    </location>
</feature>
<dbReference type="Pfam" id="PF00072">
    <property type="entry name" value="Response_reg"/>
    <property type="match status" value="1"/>
</dbReference>
<dbReference type="PROSITE" id="PS50110">
    <property type="entry name" value="RESPONSE_REGULATORY"/>
    <property type="match status" value="1"/>
</dbReference>
<evidence type="ECO:0000259" key="2">
    <source>
        <dbReference type="PROSITE" id="PS50110"/>
    </source>
</evidence>
<comment type="caution">
    <text evidence="4">The sequence shown here is derived from an EMBL/GenBank/DDBJ whole genome shotgun (WGS) entry which is preliminary data.</text>
</comment>
<evidence type="ECO:0000313" key="4">
    <source>
        <dbReference type="EMBL" id="MEE2023825.1"/>
    </source>
</evidence>
<dbReference type="InterPro" id="IPR011006">
    <property type="entry name" value="CheY-like_superfamily"/>
</dbReference>
<dbReference type="PANTHER" id="PTHR33525">
    <property type="match status" value="1"/>
</dbReference>
<dbReference type="Pfam" id="PF08668">
    <property type="entry name" value="HDOD"/>
    <property type="match status" value="1"/>
</dbReference>
<keyword evidence="5" id="KW-1185">Reference proteome</keyword>
<organism evidence="4 5">
    <name type="scientific">Alkalimonas mucilaginosa</name>
    <dbReference type="NCBI Taxonomy" id="3057676"/>
    <lineage>
        <taxon>Bacteria</taxon>
        <taxon>Pseudomonadati</taxon>
        <taxon>Pseudomonadota</taxon>
        <taxon>Gammaproteobacteria</taxon>
        <taxon>Alkalimonas</taxon>
    </lineage>
</organism>
<dbReference type="Proteomes" id="UP001339167">
    <property type="component" value="Unassembled WGS sequence"/>
</dbReference>
<dbReference type="EMBL" id="JAUGZK010000003">
    <property type="protein sequence ID" value="MEE2023825.1"/>
    <property type="molecule type" value="Genomic_DNA"/>
</dbReference>
<dbReference type="Gene3D" id="3.40.50.2300">
    <property type="match status" value="1"/>
</dbReference>
<dbReference type="Gene3D" id="1.10.3210.10">
    <property type="entry name" value="Hypothetical protein af1432"/>
    <property type="match status" value="1"/>
</dbReference>
<protein>
    <submittedName>
        <fullName evidence="4">HDOD domain-containing protein</fullName>
    </submittedName>
</protein>
<dbReference type="InterPro" id="IPR013976">
    <property type="entry name" value="HDOD"/>
</dbReference>
<dbReference type="InterPro" id="IPR001789">
    <property type="entry name" value="Sig_transdc_resp-reg_receiver"/>
</dbReference>
<evidence type="ECO:0000256" key="1">
    <source>
        <dbReference type="PROSITE-ProRule" id="PRU00169"/>
    </source>
</evidence>
<dbReference type="RefSeq" id="WP_330087168.1">
    <property type="nucleotide sequence ID" value="NZ_JAUGZK010000003.1"/>
</dbReference>
<dbReference type="PIRSF" id="PIRSF036883">
    <property type="entry name" value="RR_HD-GYP_mod"/>
    <property type="match status" value="1"/>
</dbReference>
<proteinExistence type="predicted"/>
<evidence type="ECO:0000313" key="5">
    <source>
        <dbReference type="Proteomes" id="UP001339167"/>
    </source>
</evidence>
<sequence length="383" mass="42589">MHSITVVMLDDDAFLLKALKRTMQRLCPGACIETFSELEPFWCYLREHPHVDLVISDYLMPHMHGLDVLERCTEENSYPVRALLTGDMTLATMMRQPNVVHAYLAKPFNAQDVQSLFEAVADLKRLPFAPSARTALGAMTSFPVSGGLLRKLKVLVDDDNSDAHEIAAVVAKDPVIMAKVLQLANSAYLGFQCHTSSIDAAVSRLGTKMLMAVVSSMAISKNYQTSVSAESHQRQLDIASDYACCVKAFAKACGLNRDAQEELFATALLSFIGKMILLAEGSDESTLHNEAMLQEYGADYQLISAYVMRLWGYKAELCELIMKCHDATAVTEPHLKPQHQILFIAKQILFHNQKPLAVRNYCADLNMTPSICEAILDFSWKMS</sequence>
<evidence type="ECO:0000259" key="3">
    <source>
        <dbReference type="PROSITE" id="PS51833"/>
    </source>
</evidence>